<accession>A0AAW7MH00</accession>
<evidence type="ECO:0000313" key="1">
    <source>
        <dbReference type="EMBL" id="MDN4571920.1"/>
    </source>
</evidence>
<organism evidence="1 4">
    <name type="scientific">Pandoraea cepalis</name>
    <dbReference type="NCBI Taxonomy" id="2508294"/>
    <lineage>
        <taxon>Bacteria</taxon>
        <taxon>Pseudomonadati</taxon>
        <taxon>Pseudomonadota</taxon>
        <taxon>Betaproteobacteria</taxon>
        <taxon>Burkholderiales</taxon>
        <taxon>Burkholderiaceae</taxon>
        <taxon>Pandoraea</taxon>
    </lineage>
</organism>
<dbReference type="EMBL" id="QAID01000046">
    <property type="protein sequence ID" value="MDN4581374.1"/>
    <property type="molecule type" value="Genomic_DNA"/>
</dbReference>
<evidence type="ECO:0000313" key="3">
    <source>
        <dbReference type="Proteomes" id="UP001172788"/>
    </source>
</evidence>
<dbReference type="Proteomes" id="UP001172788">
    <property type="component" value="Unassembled WGS sequence"/>
</dbReference>
<gene>
    <name evidence="1" type="ORF">DBA34_01370</name>
    <name evidence="2" type="ORF">DBB29_24995</name>
</gene>
<dbReference type="Proteomes" id="UP001172791">
    <property type="component" value="Unassembled WGS sequence"/>
</dbReference>
<comment type="caution">
    <text evidence="1">The sequence shown here is derived from an EMBL/GenBank/DDBJ whole genome shotgun (WGS) entry which is preliminary data.</text>
</comment>
<evidence type="ECO:0000313" key="2">
    <source>
        <dbReference type="EMBL" id="MDN4581374.1"/>
    </source>
</evidence>
<dbReference type="RefSeq" id="WP_301233263.1">
    <property type="nucleotide sequence ID" value="NZ_QAIC01000022.1"/>
</dbReference>
<protein>
    <submittedName>
        <fullName evidence="1">Uncharacterized protein</fullName>
    </submittedName>
</protein>
<evidence type="ECO:0000313" key="4">
    <source>
        <dbReference type="Proteomes" id="UP001172791"/>
    </source>
</evidence>
<dbReference type="EMBL" id="QAIC01000022">
    <property type="protein sequence ID" value="MDN4571920.1"/>
    <property type="molecule type" value="Genomic_DNA"/>
</dbReference>
<sequence>MEDENLPIHPATTALFVACCVQGYLLETVNEMFSLSKRDGAGVFKQVKGGLSFKEVANFLGAEGKTTLRQATEQAGFEWPVSATAFVEAVKKL</sequence>
<proteinExistence type="predicted"/>
<dbReference type="AlphaFoldDB" id="A0AAW7MH00"/>
<keyword evidence="3" id="KW-1185">Reference proteome</keyword>
<name>A0AAW7MH00_9BURK</name>
<reference evidence="1" key="1">
    <citation type="submission" date="2018-04" db="EMBL/GenBank/DDBJ databases">
        <authorList>
            <person name="Jy Z."/>
        </authorList>
    </citation>
    <scope>NUCLEOTIDE SEQUENCE</scope>
    <source>
        <strain evidence="2">AS13</strain>
        <strain evidence="1">LA18</strain>
    </source>
</reference>